<keyword evidence="1" id="KW-0812">Transmembrane</keyword>
<dbReference type="AlphaFoldDB" id="A0A0D0IVJ4"/>
<evidence type="ECO:0000259" key="2">
    <source>
        <dbReference type="Pfam" id="PF13548"/>
    </source>
</evidence>
<feature type="domain" description="DUF4126" evidence="2">
    <location>
        <begin position="5"/>
        <end position="186"/>
    </location>
</feature>
<keyword evidence="1" id="KW-0472">Membrane</keyword>
<dbReference type="InterPro" id="IPR025196">
    <property type="entry name" value="DUF4126"/>
</dbReference>
<feature type="transmembrane region" description="Helical" evidence="1">
    <location>
        <begin position="6"/>
        <end position="29"/>
    </location>
</feature>
<dbReference type="EMBL" id="JXSQ01000002">
    <property type="protein sequence ID" value="KIP53618.1"/>
    <property type="molecule type" value="Genomic_DNA"/>
</dbReference>
<keyword evidence="1" id="KW-1133">Transmembrane helix</keyword>
<dbReference type="Proteomes" id="UP000032120">
    <property type="component" value="Unassembled WGS sequence"/>
</dbReference>
<feature type="transmembrane region" description="Helical" evidence="1">
    <location>
        <begin position="41"/>
        <end position="63"/>
    </location>
</feature>
<comment type="caution">
    <text evidence="3">The sequence shown here is derived from an EMBL/GenBank/DDBJ whole genome shotgun (WGS) entry which is preliminary data.</text>
</comment>
<proteinExistence type="predicted"/>
<evidence type="ECO:0000313" key="3">
    <source>
        <dbReference type="EMBL" id="KIP53618.1"/>
    </source>
</evidence>
<sequence>MLEAITGLSLAAAAGLNAYIPLLGIALLSRFTGLLTLPENWAWLENGWALGILTALLLVEVIVDKVPALDTVNDVLQSVVRPASGGLVFSAGASSSSVAVSDPEAFDTASALWPFVIGVVIALIPHIMKLVARPIVNLATAGIGASVMSTLEDITAVIVTILAVLLPLAALAVMVLLIAFGIRRVKRIRARRTLGNSVT</sequence>
<accession>A0A0D0IVJ4</accession>
<dbReference type="Pfam" id="PF13548">
    <property type="entry name" value="DUF4126"/>
    <property type="match status" value="1"/>
</dbReference>
<organism evidence="3 4">
    <name type="scientific">Leucobacter komagatae</name>
    <dbReference type="NCBI Taxonomy" id="55969"/>
    <lineage>
        <taxon>Bacteria</taxon>
        <taxon>Bacillati</taxon>
        <taxon>Actinomycetota</taxon>
        <taxon>Actinomycetes</taxon>
        <taxon>Micrococcales</taxon>
        <taxon>Microbacteriaceae</taxon>
        <taxon>Leucobacter</taxon>
    </lineage>
</organism>
<name>A0A0D0IVJ4_9MICO</name>
<protein>
    <submittedName>
        <fullName evidence="3">Membrane protein</fullName>
    </submittedName>
</protein>
<feature type="transmembrane region" description="Helical" evidence="1">
    <location>
        <begin position="111"/>
        <end position="128"/>
    </location>
</feature>
<evidence type="ECO:0000313" key="4">
    <source>
        <dbReference type="Proteomes" id="UP000032120"/>
    </source>
</evidence>
<evidence type="ECO:0000256" key="1">
    <source>
        <dbReference type="SAM" id="Phobius"/>
    </source>
</evidence>
<dbReference type="RefSeq" id="WP_042542903.1">
    <property type="nucleotide sequence ID" value="NZ_JXSQ01000002.1"/>
</dbReference>
<reference evidence="3 4" key="1">
    <citation type="submission" date="2015-01" db="EMBL/GenBank/DDBJ databases">
        <title>Draft genome sequence of Leucobacter komagatae strain VKM ST2845.</title>
        <authorList>
            <person name="Karlyshev A.V."/>
            <person name="Kudryashova E.B."/>
        </authorList>
    </citation>
    <scope>NUCLEOTIDE SEQUENCE [LARGE SCALE GENOMIC DNA]</scope>
    <source>
        <strain evidence="3 4">VKM ST2845</strain>
    </source>
</reference>
<dbReference type="OrthoDB" id="161516at2"/>
<keyword evidence="4" id="KW-1185">Reference proteome</keyword>
<feature type="transmembrane region" description="Helical" evidence="1">
    <location>
        <begin position="157"/>
        <end position="182"/>
    </location>
</feature>
<gene>
    <name evidence="3" type="ORF">SD72_02985</name>
</gene>